<dbReference type="EMBL" id="ML178826">
    <property type="protein sequence ID" value="TFL00962.1"/>
    <property type="molecule type" value="Genomic_DNA"/>
</dbReference>
<feature type="transmembrane region" description="Helical" evidence="1">
    <location>
        <begin position="57"/>
        <end position="76"/>
    </location>
</feature>
<feature type="non-terminal residue" evidence="2">
    <location>
        <position position="1"/>
    </location>
</feature>
<protein>
    <submittedName>
        <fullName evidence="2">Uncharacterized protein</fullName>
    </submittedName>
</protein>
<organism evidence="2 3">
    <name type="scientific">Pterulicium gracile</name>
    <dbReference type="NCBI Taxonomy" id="1884261"/>
    <lineage>
        <taxon>Eukaryota</taxon>
        <taxon>Fungi</taxon>
        <taxon>Dikarya</taxon>
        <taxon>Basidiomycota</taxon>
        <taxon>Agaricomycotina</taxon>
        <taxon>Agaricomycetes</taxon>
        <taxon>Agaricomycetidae</taxon>
        <taxon>Agaricales</taxon>
        <taxon>Pleurotineae</taxon>
        <taxon>Pterulaceae</taxon>
        <taxon>Pterulicium</taxon>
    </lineage>
</organism>
<keyword evidence="1" id="KW-0812">Transmembrane</keyword>
<evidence type="ECO:0000256" key="1">
    <source>
        <dbReference type="SAM" id="Phobius"/>
    </source>
</evidence>
<proteinExistence type="predicted"/>
<dbReference type="Proteomes" id="UP000305067">
    <property type="component" value="Unassembled WGS sequence"/>
</dbReference>
<gene>
    <name evidence="2" type="ORF">BDV98DRAFT_568189</name>
</gene>
<evidence type="ECO:0000313" key="2">
    <source>
        <dbReference type="EMBL" id="TFL00962.1"/>
    </source>
</evidence>
<keyword evidence="3" id="KW-1185">Reference proteome</keyword>
<keyword evidence="1" id="KW-1133">Transmembrane helix</keyword>
<keyword evidence="1" id="KW-0472">Membrane</keyword>
<sequence>HFFPFPSTISYPSLATYCSTIFGWPIASHFYDHSHSHTHFLAPTHSITMMFTFPQRANILLILLAFFSLFTTVLAAPSSLRGKRYVVNNSNDVVGNDIVVKIVGKDIVDEILETRVVSLPRGLRFEEIAMRREGLKNRM</sequence>
<name>A0A5C3QGV1_9AGAR</name>
<accession>A0A5C3QGV1</accession>
<reference evidence="2 3" key="1">
    <citation type="journal article" date="2019" name="Nat. Ecol. Evol.">
        <title>Megaphylogeny resolves global patterns of mushroom evolution.</title>
        <authorList>
            <person name="Varga T."/>
            <person name="Krizsan K."/>
            <person name="Foldi C."/>
            <person name="Dima B."/>
            <person name="Sanchez-Garcia M."/>
            <person name="Sanchez-Ramirez S."/>
            <person name="Szollosi G.J."/>
            <person name="Szarkandi J.G."/>
            <person name="Papp V."/>
            <person name="Albert L."/>
            <person name="Andreopoulos W."/>
            <person name="Angelini C."/>
            <person name="Antonin V."/>
            <person name="Barry K.W."/>
            <person name="Bougher N.L."/>
            <person name="Buchanan P."/>
            <person name="Buyck B."/>
            <person name="Bense V."/>
            <person name="Catcheside P."/>
            <person name="Chovatia M."/>
            <person name="Cooper J."/>
            <person name="Damon W."/>
            <person name="Desjardin D."/>
            <person name="Finy P."/>
            <person name="Geml J."/>
            <person name="Haridas S."/>
            <person name="Hughes K."/>
            <person name="Justo A."/>
            <person name="Karasinski D."/>
            <person name="Kautmanova I."/>
            <person name="Kiss B."/>
            <person name="Kocsube S."/>
            <person name="Kotiranta H."/>
            <person name="LaButti K.M."/>
            <person name="Lechner B.E."/>
            <person name="Liimatainen K."/>
            <person name="Lipzen A."/>
            <person name="Lukacs Z."/>
            <person name="Mihaltcheva S."/>
            <person name="Morgado L.N."/>
            <person name="Niskanen T."/>
            <person name="Noordeloos M.E."/>
            <person name="Ohm R.A."/>
            <person name="Ortiz-Santana B."/>
            <person name="Ovrebo C."/>
            <person name="Racz N."/>
            <person name="Riley R."/>
            <person name="Savchenko A."/>
            <person name="Shiryaev A."/>
            <person name="Soop K."/>
            <person name="Spirin V."/>
            <person name="Szebenyi C."/>
            <person name="Tomsovsky M."/>
            <person name="Tulloss R.E."/>
            <person name="Uehling J."/>
            <person name="Grigoriev I.V."/>
            <person name="Vagvolgyi C."/>
            <person name="Papp T."/>
            <person name="Martin F.M."/>
            <person name="Miettinen O."/>
            <person name="Hibbett D.S."/>
            <person name="Nagy L.G."/>
        </authorList>
    </citation>
    <scope>NUCLEOTIDE SEQUENCE [LARGE SCALE GENOMIC DNA]</scope>
    <source>
        <strain evidence="2 3">CBS 309.79</strain>
    </source>
</reference>
<evidence type="ECO:0000313" key="3">
    <source>
        <dbReference type="Proteomes" id="UP000305067"/>
    </source>
</evidence>
<dbReference type="AlphaFoldDB" id="A0A5C3QGV1"/>